<gene>
    <name evidence="5" type="ORF">CCMA1212_004671</name>
</gene>
<feature type="compositionally biased region" description="Pro residues" evidence="2">
    <location>
        <begin position="247"/>
        <end position="259"/>
    </location>
</feature>
<feature type="region of interest" description="Disordered" evidence="2">
    <location>
        <begin position="241"/>
        <end position="636"/>
    </location>
</feature>
<feature type="compositionally biased region" description="Low complexity" evidence="2">
    <location>
        <begin position="614"/>
        <end position="636"/>
    </location>
</feature>
<evidence type="ECO:0000259" key="4">
    <source>
        <dbReference type="PROSITE" id="PS51082"/>
    </source>
</evidence>
<accession>A0ABY2H586</accession>
<dbReference type="InterPro" id="IPR003124">
    <property type="entry name" value="WH2_dom"/>
</dbReference>
<dbReference type="EMBL" id="PPTA01000005">
    <property type="protein sequence ID" value="TFB03398.1"/>
    <property type="molecule type" value="Genomic_DNA"/>
</dbReference>
<keyword evidence="6" id="KW-1185">Reference proteome</keyword>
<name>A0ABY2H586_9HYPO</name>
<dbReference type="CDD" id="cd01205">
    <property type="entry name" value="EVH1_WASP-like"/>
    <property type="match status" value="1"/>
</dbReference>
<dbReference type="PROSITE" id="PS51082">
    <property type="entry name" value="WH2"/>
    <property type="match status" value="1"/>
</dbReference>
<protein>
    <submittedName>
        <fullName evidence="5">Proline-rich protein LAS17</fullName>
    </submittedName>
</protein>
<keyword evidence="1" id="KW-0597">Phosphoprotein</keyword>
<feature type="region of interest" description="Disordered" evidence="2">
    <location>
        <begin position="121"/>
        <end position="147"/>
    </location>
</feature>
<dbReference type="Pfam" id="PF00568">
    <property type="entry name" value="WH1"/>
    <property type="match status" value="1"/>
</dbReference>
<evidence type="ECO:0000256" key="1">
    <source>
        <dbReference type="ARBA" id="ARBA00022553"/>
    </source>
</evidence>
<evidence type="ECO:0000259" key="3">
    <source>
        <dbReference type="PROSITE" id="PS50229"/>
    </source>
</evidence>
<evidence type="ECO:0000256" key="2">
    <source>
        <dbReference type="SAM" id="MobiDB-lite"/>
    </source>
</evidence>
<reference evidence="5 6" key="1">
    <citation type="submission" date="2018-01" db="EMBL/GenBank/DDBJ databases">
        <title>Genome characterization of the sugarcane-associated fungus Trichoderma ghanense CCMA-1212 and their application in lignocelulose bioconversion.</title>
        <authorList>
            <person name="Steindorff A.S."/>
            <person name="Mendes T.D."/>
            <person name="Vilela E.S.D."/>
            <person name="Rodrigues D.S."/>
            <person name="Formighieri E.F."/>
            <person name="Melo I.S."/>
            <person name="Favaro L.C.L."/>
        </authorList>
    </citation>
    <scope>NUCLEOTIDE SEQUENCE [LARGE SCALE GENOMIC DNA]</scope>
    <source>
        <strain evidence="5 6">CCMA-1212</strain>
    </source>
</reference>
<dbReference type="PROSITE" id="PS50229">
    <property type="entry name" value="WH1"/>
    <property type="match status" value="1"/>
</dbReference>
<feature type="domain" description="WH2" evidence="4">
    <location>
        <begin position="585"/>
        <end position="605"/>
    </location>
</feature>
<dbReference type="GeneID" id="300576418"/>
<feature type="compositionally biased region" description="Pro residues" evidence="2">
    <location>
        <begin position="383"/>
        <end position="408"/>
    </location>
</feature>
<dbReference type="Gene3D" id="2.30.29.30">
    <property type="entry name" value="Pleckstrin-homology domain (PH domain)/Phosphotyrosine-binding domain (PTB)"/>
    <property type="match status" value="1"/>
</dbReference>
<dbReference type="InterPro" id="IPR000697">
    <property type="entry name" value="WH1/EVH1_dom"/>
</dbReference>
<dbReference type="SUPFAM" id="SSF50729">
    <property type="entry name" value="PH domain-like"/>
    <property type="match status" value="1"/>
</dbReference>
<feature type="compositionally biased region" description="Basic and acidic residues" evidence="2">
    <location>
        <begin position="603"/>
        <end position="612"/>
    </location>
</feature>
<feature type="domain" description="WH1" evidence="3">
    <location>
        <begin position="17"/>
        <end position="129"/>
    </location>
</feature>
<feature type="compositionally biased region" description="Pro residues" evidence="2">
    <location>
        <begin position="314"/>
        <end position="334"/>
    </location>
</feature>
<evidence type="ECO:0000313" key="6">
    <source>
        <dbReference type="Proteomes" id="UP001642720"/>
    </source>
</evidence>
<dbReference type="InterPro" id="IPR033927">
    <property type="entry name" value="WASPfam_EVH1"/>
</dbReference>
<proteinExistence type="predicted"/>
<sequence length="664" mass="68248">MPSILSDDDKDTVKRFVPKQSNKIQAVAVAKLYVAYPNRSKWTYSGLQGAVVLANDLVGNTYWLKMVDISPSNRGVIWDQEIFDTWSYNQDRTFFHTFELEECLAGLSFVDEKEAKQFKKKMDEREKNASRATRSTPFGGSAHASGGQKHSLLGNIFHRHSSVSMMPDTTASNLSGFSHNSGSSVSFDDGRGGSEFALLDAFDPMWREHFGQDLSDKGLTDDFIKDNQEFIVDFLREEQAKLKSEAAPPPAPPAPPALPSPSTNGHAVRAPPPPPPASAPAAASATNSSPSARRAGPPPPPAPRRSGAKVDGDPSPPRAPSPPRPRFNAPPPLPDAGKFAHQVNERKKPAPAAAAPSVPGPPPPPRPAKTPMDSEDQHHKFGVPPPFTGQRVPAPPSRGPVPPPPPPRGNDAAAPAPVALPPPLPPKVPSASAPPLPPPSARPVPPPPAVSHVPPPPPPPVPVASSAPAPPPPPPLPAVSAPPSVPPPPPLPSPGAGSAPPPPPPPPPMPSAAHPPPPPPGPPPVPGAGSAPPAPPPPPPPGPPPIPGAGSAPPPPPPPPPPAMPSRDSGASSGPTAPLPQADGGRMSLLGDIQKAGGIGSLKKVDRTKINDRSAAAVGGSSGSSAAAPSLPAGGGMANALAAALQKRKDKVSKSDDEEEDDDW</sequence>
<dbReference type="RefSeq" id="XP_073559599.1">
    <property type="nucleotide sequence ID" value="XM_073701968.1"/>
</dbReference>
<feature type="region of interest" description="Disordered" evidence="2">
    <location>
        <begin position="645"/>
        <end position="664"/>
    </location>
</feature>
<organism evidence="5 6">
    <name type="scientific">Trichoderma ghanense</name>
    <dbReference type="NCBI Taxonomy" id="65468"/>
    <lineage>
        <taxon>Eukaryota</taxon>
        <taxon>Fungi</taxon>
        <taxon>Dikarya</taxon>
        <taxon>Ascomycota</taxon>
        <taxon>Pezizomycotina</taxon>
        <taxon>Sordariomycetes</taxon>
        <taxon>Hypocreomycetidae</taxon>
        <taxon>Hypocreales</taxon>
        <taxon>Hypocreaceae</taxon>
        <taxon>Trichoderma</taxon>
    </lineage>
</organism>
<feature type="compositionally biased region" description="Pro residues" evidence="2">
    <location>
        <begin position="418"/>
        <end position="477"/>
    </location>
</feature>
<comment type="caution">
    <text evidence="5">The sequence shown here is derived from an EMBL/GenBank/DDBJ whole genome shotgun (WGS) entry which is preliminary data.</text>
</comment>
<feature type="compositionally biased region" description="Low complexity" evidence="2">
    <location>
        <begin position="279"/>
        <end position="295"/>
    </location>
</feature>
<evidence type="ECO:0000313" key="5">
    <source>
        <dbReference type="EMBL" id="TFB03398.1"/>
    </source>
</evidence>
<dbReference type="InterPro" id="IPR011993">
    <property type="entry name" value="PH-like_dom_sf"/>
</dbReference>
<feature type="compositionally biased region" description="Pro residues" evidence="2">
    <location>
        <begin position="358"/>
        <end position="368"/>
    </location>
</feature>
<feature type="compositionally biased region" description="Pro residues" evidence="2">
    <location>
        <begin position="483"/>
        <end position="564"/>
    </location>
</feature>
<dbReference type="SMART" id="SM00461">
    <property type="entry name" value="WH1"/>
    <property type="match status" value="1"/>
</dbReference>
<dbReference type="Proteomes" id="UP001642720">
    <property type="component" value="Unassembled WGS sequence"/>
</dbReference>